<dbReference type="AlphaFoldDB" id="A0A921YUX4"/>
<name>A0A921YUX4_MANSE</name>
<evidence type="ECO:0000313" key="2">
    <source>
        <dbReference type="EMBL" id="KAG6446006.1"/>
    </source>
</evidence>
<protein>
    <submittedName>
        <fullName evidence="2">Uncharacterized protein</fullName>
    </submittedName>
</protein>
<keyword evidence="3" id="KW-1185">Reference proteome</keyword>
<gene>
    <name evidence="2" type="ORF">O3G_MSEX004222</name>
</gene>
<dbReference type="OrthoDB" id="6049566at2759"/>
<comment type="caution">
    <text evidence="2">The sequence shown here is derived from an EMBL/GenBank/DDBJ whole genome shotgun (WGS) entry which is preliminary data.</text>
</comment>
<reference evidence="2" key="1">
    <citation type="journal article" date="2016" name="Insect Biochem. Mol. Biol.">
        <title>Multifaceted biological insights from a draft genome sequence of the tobacco hornworm moth, Manduca sexta.</title>
        <authorList>
            <person name="Kanost M.R."/>
            <person name="Arrese E.L."/>
            <person name="Cao X."/>
            <person name="Chen Y.R."/>
            <person name="Chellapilla S."/>
            <person name="Goldsmith M.R."/>
            <person name="Grosse-Wilde E."/>
            <person name="Heckel D.G."/>
            <person name="Herndon N."/>
            <person name="Jiang H."/>
            <person name="Papanicolaou A."/>
            <person name="Qu J."/>
            <person name="Soulages J.L."/>
            <person name="Vogel H."/>
            <person name="Walters J."/>
            <person name="Waterhouse R.M."/>
            <person name="Ahn S.J."/>
            <person name="Almeida F.C."/>
            <person name="An C."/>
            <person name="Aqrawi P."/>
            <person name="Bretschneider A."/>
            <person name="Bryant W.B."/>
            <person name="Bucks S."/>
            <person name="Chao H."/>
            <person name="Chevignon G."/>
            <person name="Christen J.M."/>
            <person name="Clarke D.F."/>
            <person name="Dittmer N.T."/>
            <person name="Ferguson L.C.F."/>
            <person name="Garavelou S."/>
            <person name="Gordon K.H.J."/>
            <person name="Gunaratna R.T."/>
            <person name="Han Y."/>
            <person name="Hauser F."/>
            <person name="He Y."/>
            <person name="Heidel-Fischer H."/>
            <person name="Hirsh A."/>
            <person name="Hu Y."/>
            <person name="Jiang H."/>
            <person name="Kalra D."/>
            <person name="Klinner C."/>
            <person name="Konig C."/>
            <person name="Kovar C."/>
            <person name="Kroll A.R."/>
            <person name="Kuwar S.S."/>
            <person name="Lee S.L."/>
            <person name="Lehman R."/>
            <person name="Li K."/>
            <person name="Li Z."/>
            <person name="Liang H."/>
            <person name="Lovelace S."/>
            <person name="Lu Z."/>
            <person name="Mansfield J.H."/>
            <person name="McCulloch K.J."/>
            <person name="Mathew T."/>
            <person name="Morton B."/>
            <person name="Muzny D.M."/>
            <person name="Neunemann D."/>
            <person name="Ongeri F."/>
            <person name="Pauchet Y."/>
            <person name="Pu L.L."/>
            <person name="Pyrousis I."/>
            <person name="Rao X.J."/>
            <person name="Redding A."/>
            <person name="Roesel C."/>
            <person name="Sanchez-Gracia A."/>
            <person name="Schaack S."/>
            <person name="Shukla A."/>
            <person name="Tetreau G."/>
            <person name="Wang Y."/>
            <person name="Xiong G.H."/>
            <person name="Traut W."/>
            <person name="Walsh T.K."/>
            <person name="Worley K.C."/>
            <person name="Wu D."/>
            <person name="Wu W."/>
            <person name="Wu Y.Q."/>
            <person name="Zhang X."/>
            <person name="Zou Z."/>
            <person name="Zucker H."/>
            <person name="Briscoe A.D."/>
            <person name="Burmester T."/>
            <person name="Clem R.J."/>
            <person name="Feyereisen R."/>
            <person name="Grimmelikhuijzen C.J.P."/>
            <person name="Hamodrakas S.J."/>
            <person name="Hansson B.S."/>
            <person name="Huguet E."/>
            <person name="Jermiin L.S."/>
            <person name="Lan Q."/>
            <person name="Lehman H.K."/>
            <person name="Lorenzen M."/>
            <person name="Merzendorfer H."/>
            <person name="Michalopoulos I."/>
            <person name="Morton D.B."/>
            <person name="Muthukrishnan S."/>
            <person name="Oakeshott J.G."/>
            <person name="Palmer W."/>
            <person name="Park Y."/>
            <person name="Passarelli A.L."/>
            <person name="Rozas J."/>
            <person name="Schwartz L.M."/>
            <person name="Smith W."/>
            <person name="Southgate A."/>
            <person name="Vilcinskas A."/>
            <person name="Vogt R."/>
            <person name="Wang P."/>
            <person name="Werren J."/>
            <person name="Yu X.Q."/>
            <person name="Zhou J.J."/>
            <person name="Brown S.J."/>
            <person name="Scherer S.E."/>
            <person name="Richards S."/>
            <person name="Blissard G.W."/>
        </authorList>
    </citation>
    <scope>NUCLEOTIDE SEQUENCE</scope>
</reference>
<evidence type="ECO:0000313" key="3">
    <source>
        <dbReference type="Proteomes" id="UP000791440"/>
    </source>
</evidence>
<proteinExistence type="predicted"/>
<keyword evidence="1" id="KW-1133">Transmembrane helix</keyword>
<accession>A0A921YUX4</accession>
<feature type="transmembrane region" description="Helical" evidence="1">
    <location>
        <begin position="91"/>
        <end position="109"/>
    </location>
</feature>
<dbReference type="Proteomes" id="UP000791440">
    <property type="component" value="Unassembled WGS sequence"/>
</dbReference>
<dbReference type="EMBL" id="JH668328">
    <property type="protein sequence ID" value="KAG6446006.1"/>
    <property type="molecule type" value="Genomic_DNA"/>
</dbReference>
<organism evidence="2 3">
    <name type="scientific">Manduca sexta</name>
    <name type="common">Tobacco hawkmoth</name>
    <name type="synonym">Tobacco hornworm</name>
    <dbReference type="NCBI Taxonomy" id="7130"/>
    <lineage>
        <taxon>Eukaryota</taxon>
        <taxon>Metazoa</taxon>
        <taxon>Ecdysozoa</taxon>
        <taxon>Arthropoda</taxon>
        <taxon>Hexapoda</taxon>
        <taxon>Insecta</taxon>
        <taxon>Pterygota</taxon>
        <taxon>Neoptera</taxon>
        <taxon>Endopterygota</taxon>
        <taxon>Lepidoptera</taxon>
        <taxon>Glossata</taxon>
        <taxon>Ditrysia</taxon>
        <taxon>Bombycoidea</taxon>
        <taxon>Sphingidae</taxon>
        <taxon>Sphinginae</taxon>
        <taxon>Sphingini</taxon>
        <taxon>Manduca</taxon>
    </lineage>
</organism>
<reference evidence="2" key="2">
    <citation type="submission" date="2020-12" db="EMBL/GenBank/DDBJ databases">
        <authorList>
            <person name="Kanost M."/>
        </authorList>
    </citation>
    <scope>NUCLEOTIDE SEQUENCE</scope>
</reference>
<keyword evidence="1" id="KW-0472">Membrane</keyword>
<keyword evidence="1" id="KW-0812">Transmembrane</keyword>
<sequence length="348" mass="39427">MRSSTVMDYNNIPSCALYRHIGTVIVRLKMEVSSVLCCQRDVCPASECPESIHRPTRCEQCTRTRLISKCDCDSDIVDKCRPYRSSTARSRYVNVCAAVCLLLLVGGLSPQSSAAPGRSRAVMSRQRRAVGVSNEDSWLSNPCDYADPNAKPHVPDPKQLAKDLVWQARDAYSSAAKYKDTFVCKLYSHQTFDEFMSSTPSAGEWLRTFELPEKVYPKEKVLNKDMPDEYIEELMSDIDKLLPFMHKALKLIVAGLRSFSTEGLNAELISEESLKVDINNTTSAVRAVLCSFHAIMYKRDLEILPLLESEVPKFNQSTLLRDGFPLYRDTLNYLEYLRQVFQKLYGVA</sequence>
<evidence type="ECO:0000256" key="1">
    <source>
        <dbReference type="SAM" id="Phobius"/>
    </source>
</evidence>